<dbReference type="InterPro" id="IPR020449">
    <property type="entry name" value="Tscrpt_reg_AraC-type_HTH"/>
</dbReference>
<evidence type="ECO:0000256" key="3">
    <source>
        <dbReference type="ARBA" id="ARBA00023163"/>
    </source>
</evidence>
<feature type="domain" description="HTH araC/xylS-type" evidence="4">
    <location>
        <begin position="188"/>
        <end position="286"/>
    </location>
</feature>
<dbReference type="GO" id="GO:0043565">
    <property type="term" value="F:sequence-specific DNA binding"/>
    <property type="evidence" value="ECO:0007669"/>
    <property type="project" value="InterPro"/>
</dbReference>
<dbReference type="EMBL" id="WVHT01000011">
    <property type="protein sequence ID" value="MXV52897.1"/>
    <property type="molecule type" value="Genomic_DNA"/>
</dbReference>
<keyword evidence="1" id="KW-0805">Transcription regulation</keyword>
<keyword evidence="2" id="KW-0238">DNA-binding</keyword>
<dbReference type="AlphaFoldDB" id="A0A7K1YE57"/>
<sequence>MYFFKELSNNNKLIIGSTRINGNYQHKTDYQLKITLTGKEDCLLNKRKLSIHSGSFLAVNQGSEFQNLGAAVYPTYTFSICYSESFLSDFYRSSVSGDDRLLDEPFNDFQTPQFVESLYPLKGDLWYTVMHLKNKIVNGSPDELLINDYLHHCLINQHKICNKEIFKCRQGLTCVKRQTRDEIFKRLMLAKEFMRTNYNKQLSVEEIARNSCLSVNHFLRTFKEAYQLSPHQFLTQVRLDQAKYFLRQTKLPISEIVAEIGFECSSAFIRLFKSRFAVTPLKYRMARLYAAL</sequence>
<evidence type="ECO:0000313" key="6">
    <source>
        <dbReference type="Proteomes" id="UP000466586"/>
    </source>
</evidence>
<dbReference type="Pfam" id="PF12833">
    <property type="entry name" value="HTH_18"/>
    <property type="match status" value="1"/>
</dbReference>
<organism evidence="5 6">
    <name type="scientific">Hufsiella arboris</name>
    <dbReference type="NCBI Taxonomy" id="2695275"/>
    <lineage>
        <taxon>Bacteria</taxon>
        <taxon>Pseudomonadati</taxon>
        <taxon>Bacteroidota</taxon>
        <taxon>Sphingobacteriia</taxon>
        <taxon>Sphingobacteriales</taxon>
        <taxon>Sphingobacteriaceae</taxon>
        <taxon>Hufsiella</taxon>
    </lineage>
</organism>
<evidence type="ECO:0000259" key="4">
    <source>
        <dbReference type="PROSITE" id="PS01124"/>
    </source>
</evidence>
<reference evidence="5 6" key="1">
    <citation type="submission" date="2019-11" db="EMBL/GenBank/DDBJ databases">
        <title>Pedobacter sp. HMF7647 Genome sequencing and assembly.</title>
        <authorList>
            <person name="Kang H."/>
            <person name="Kim H."/>
            <person name="Joh K."/>
        </authorList>
    </citation>
    <scope>NUCLEOTIDE SEQUENCE [LARGE SCALE GENOMIC DNA]</scope>
    <source>
        <strain evidence="5 6">HMF7647</strain>
    </source>
</reference>
<protein>
    <submittedName>
        <fullName evidence="5">Helix-turn-helix domain-containing protein</fullName>
    </submittedName>
</protein>
<name>A0A7K1YE57_9SPHI</name>
<dbReference type="InterPro" id="IPR018060">
    <property type="entry name" value="HTH_AraC"/>
</dbReference>
<gene>
    <name evidence="5" type="ORF">GS399_18135</name>
</gene>
<dbReference type="PROSITE" id="PS01124">
    <property type="entry name" value="HTH_ARAC_FAMILY_2"/>
    <property type="match status" value="1"/>
</dbReference>
<dbReference type="InterPro" id="IPR009057">
    <property type="entry name" value="Homeodomain-like_sf"/>
</dbReference>
<evidence type="ECO:0000256" key="1">
    <source>
        <dbReference type="ARBA" id="ARBA00023015"/>
    </source>
</evidence>
<evidence type="ECO:0000256" key="2">
    <source>
        <dbReference type="ARBA" id="ARBA00023125"/>
    </source>
</evidence>
<accession>A0A7K1YE57</accession>
<proteinExistence type="predicted"/>
<dbReference type="InterPro" id="IPR050204">
    <property type="entry name" value="AraC_XylS_family_regulators"/>
</dbReference>
<dbReference type="Proteomes" id="UP000466586">
    <property type="component" value="Unassembled WGS sequence"/>
</dbReference>
<dbReference type="GO" id="GO:0003700">
    <property type="term" value="F:DNA-binding transcription factor activity"/>
    <property type="evidence" value="ECO:0007669"/>
    <property type="project" value="InterPro"/>
</dbReference>
<keyword evidence="3" id="KW-0804">Transcription</keyword>
<dbReference type="SMART" id="SM00342">
    <property type="entry name" value="HTH_ARAC"/>
    <property type="match status" value="1"/>
</dbReference>
<comment type="caution">
    <text evidence="5">The sequence shown here is derived from an EMBL/GenBank/DDBJ whole genome shotgun (WGS) entry which is preliminary data.</text>
</comment>
<dbReference type="RefSeq" id="WP_160846078.1">
    <property type="nucleotide sequence ID" value="NZ_WVHT01000011.1"/>
</dbReference>
<keyword evidence="6" id="KW-1185">Reference proteome</keyword>
<dbReference type="PANTHER" id="PTHR46796">
    <property type="entry name" value="HTH-TYPE TRANSCRIPTIONAL ACTIVATOR RHAS-RELATED"/>
    <property type="match status" value="1"/>
</dbReference>
<dbReference type="SUPFAM" id="SSF46689">
    <property type="entry name" value="Homeodomain-like"/>
    <property type="match status" value="2"/>
</dbReference>
<dbReference type="PRINTS" id="PR00032">
    <property type="entry name" value="HTHARAC"/>
</dbReference>
<evidence type="ECO:0000313" key="5">
    <source>
        <dbReference type="EMBL" id="MXV52897.1"/>
    </source>
</evidence>
<dbReference type="Gene3D" id="1.10.10.60">
    <property type="entry name" value="Homeodomain-like"/>
    <property type="match status" value="2"/>
</dbReference>